<feature type="region of interest" description="Disordered" evidence="1">
    <location>
        <begin position="185"/>
        <end position="232"/>
    </location>
</feature>
<feature type="compositionally biased region" description="Polar residues" evidence="1">
    <location>
        <begin position="213"/>
        <end position="230"/>
    </location>
</feature>
<gene>
    <name evidence="2" type="ORF">GCM10010430_41720</name>
</gene>
<sequence length="487" mass="48874">MIRARAATLAAVLAAGIAALTGCSPSGTTARPKPAESATASSPVSYVPGTARENNAPADTGDFAAGAANTAAAMKWVQLSVGAAGPLNPVVHNAAGFTLYRFDKDTAKPSKSTCDDACATTWPPVLVQPGSRIFLDGVSRSDVGVVKRDDGTFQVTIGGWPVYRFSKDTAPAQANGQGVGGTWFAVTPEGGKASQSRQGTDADTGLDYKNGTAKENNAPPNTGDQYSGPRNSPEAMKWVQLTAGSAGGLTPIVHDGAGFTLYRFDKDTAKPSKSTCNDACATTWPPVLVQPGSRIFVDGVPTSEIGIVTRADGTRQVTIGGWPVYRFSKDTAPGQANGEGVGGTWFAVSPHGGKVLRPAAESGAPAASASPTSASAAPSASAAASPSASAAAPSSTAGTPVALGSGVVTLDTGVNFTEPKGSEAVAGPGCKNVQKGDQASSLDLSGGPVKIWTGRDCTGSSAVVTSSVPDLGAIGFDRKIASIRFGG</sequence>
<feature type="region of interest" description="Disordered" evidence="1">
    <location>
        <begin position="25"/>
        <end position="62"/>
    </location>
</feature>
<evidence type="ECO:0000313" key="2">
    <source>
        <dbReference type="EMBL" id="GAA2253629.1"/>
    </source>
</evidence>
<comment type="caution">
    <text evidence="2">The sequence shown here is derived from an EMBL/GenBank/DDBJ whole genome shotgun (WGS) entry which is preliminary data.</text>
</comment>
<dbReference type="Pfam" id="PF03640">
    <property type="entry name" value="Lipoprotein_15"/>
    <property type="match status" value="4"/>
</dbReference>
<evidence type="ECO:0000313" key="3">
    <source>
        <dbReference type="Proteomes" id="UP001500305"/>
    </source>
</evidence>
<keyword evidence="3" id="KW-1185">Reference proteome</keyword>
<protein>
    <recommendedName>
        <fullName evidence="4">Lipoprotein</fullName>
    </recommendedName>
</protein>
<dbReference type="Proteomes" id="UP001500305">
    <property type="component" value="Unassembled WGS sequence"/>
</dbReference>
<reference evidence="2 3" key="1">
    <citation type="journal article" date="2019" name="Int. J. Syst. Evol. Microbiol.">
        <title>The Global Catalogue of Microorganisms (GCM) 10K type strain sequencing project: providing services to taxonomists for standard genome sequencing and annotation.</title>
        <authorList>
            <consortium name="The Broad Institute Genomics Platform"/>
            <consortium name="The Broad Institute Genome Sequencing Center for Infectious Disease"/>
            <person name="Wu L."/>
            <person name="Ma J."/>
        </authorList>
    </citation>
    <scope>NUCLEOTIDE SEQUENCE [LARGE SCALE GENOMIC DNA]</scope>
    <source>
        <strain evidence="2 3">JCM 7356</strain>
    </source>
</reference>
<name>A0ABN3EBP9_9ACTN</name>
<dbReference type="PROSITE" id="PS51257">
    <property type="entry name" value="PROKAR_LIPOPROTEIN"/>
    <property type="match status" value="1"/>
</dbReference>
<organism evidence="2 3">
    <name type="scientific">Kitasatospora cystarginea</name>
    <dbReference type="NCBI Taxonomy" id="58350"/>
    <lineage>
        <taxon>Bacteria</taxon>
        <taxon>Bacillati</taxon>
        <taxon>Actinomycetota</taxon>
        <taxon>Actinomycetes</taxon>
        <taxon>Kitasatosporales</taxon>
        <taxon>Streptomycetaceae</taxon>
        <taxon>Kitasatospora</taxon>
    </lineage>
</organism>
<accession>A0ABN3EBP9</accession>
<dbReference type="PANTHER" id="PTHR39335">
    <property type="entry name" value="BLL4220 PROTEIN"/>
    <property type="match status" value="1"/>
</dbReference>
<feature type="compositionally biased region" description="Low complexity" evidence="1">
    <location>
        <begin position="358"/>
        <end position="379"/>
    </location>
</feature>
<feature type="region of interest" description="Disordered" evidence="1">
    <location>
        <begin position="357"/>
        <end position="379"/>
    </location>
</feature>
<dbReference type="InterPro" id="IPR005297">
    <property type="entry name" value="Lipoprotein_repeat"/>
</dbReference>
<dbReference type="PANTHER" id="PTHR39335:SF1">
    <property type="entry name" value="BLL4220 PROTEIN"/>
    <property type="match status" value="1"/>
</dbReference>
<proteinExistence type="predicted"/>
<dbReference type="RefSeq" id="WP_344637965.1">
    <property type="nucleotide sequence ID" value="NZ_BAAATR010000018.1"/>
</dbReference>
<evidence type="ECO:0008006" key="4">
    <source>
        <dbReference type="Google" id="ProtNLM"/>
    </source>
</evidence>
<dbReference type="EMBL" id="BAAATR010000018">
    <property type="protein sequence ID" value="GAA2253629.1"/>
    <property type="molecule type" value="Genomic_DNA"/>
</dbReference>
<evidence type="ECO:0000256" key="1">
    <source>
        <dbReference type="SAM" id="MobiDB-lite"/>
    </source>
</evidence>